<dbReference type="FunFam" id="3.40.50.2300:FF:000145">
    <property type="entry name" value="Glutamate receptor, metabotropic"/>
    <property type="match status" value="5"/>
</dbReference>
<keyword evidence="4 7" id="KW-0472">Membrane</keyword>
<evidence type="ECO:0000313" key="11">
    <source>
        <dbReference type="RefSeq" id="XP_019614685.1"/>
    </source>
</evidence>
<feature type="signal peptide" evidence="8">
    <location>
        <begin position="1"/>
        <end position="19"/>
    </location>
</feature>
<dbReference type="KEGG" id="bbel:109462538"/>
<dbReference type="Pfam" id="PF00003">
    <property type="entry name" value="7tm_3"/>
    <property type="match status" value="1"/>
</dbReference>
<dbReference type="InterPro" id="IPR001828">
    <property type="entry name" value="ANF_lig-bd_rcpt"/>
</dbReference>
<evidence type="ECO:0000256" key="3">
    <source>
        <dbReference type="ARBA" id="ARBA00022989"/>
    </source>
</evidence>
<dbReference type="GeneID" id="109462538"/>
<proteinExistence type="predicted"/>
<dbReference type="Pfam" id="PF01094">
    <property type="entry name" value="ANF_receptor"/>
    <property type="match status" value="5"/>
</dbReference>
<keyword evidence="2 7" id="KW-0812">Transmembrane</keyword>
<name>A0A6P4XDR6_BRABE</name>
<evidence type="ECO:0000256" key="2">
    <source>
        <dbReference type="ARBA" id="ARBA00022692"/>
    </source>
</evidence>
<keyword evidence="10" id="KW-1185">Reference proteome</keyword>
<dbReference type="RefSeq" id="XP_019614685.1">
    <property type="nucleotide sequence ID" value="XM_019759126.1"/>
</dbReference>
<evidence type="ECO:0000256" key="8">
    <source>
        <dbReference type="SAM" id="SignalP"/>
    </source>
</evidence>
<evidence type="ECO:0000313" key="10">
    <source>
        <dbReference type="Proteomes" id="UP000515135"/>
    </source>
</evidence>
<evidence type="ECO:0000256" key="5">
    <source>
        <dbReference type="ARBA" id="ARBA00023170"/>
    </source>
</evidence>
<dbReference type="PANTHER" id="PTHR24060">
    <property type="entry name" value="METABOTROPIC GLUTAMATE RECEPTOR"/>
    <property type="match status" value="1"/>
</dbReference>
<dbReference type="GO" id="GO:0016020">
    <property type="term" value="C:membrane"/>
    <property type="evidence" value="ECO:0007669"/>
    <property type="project" value="UniProtKB-SubCell"/>
</dbReference>
<feature type="domain" description="G-protein coupled receptors family 3 profile" evidence="9">
    <location>
        <begin position="2525"/>
        <end position="2786"/>
    </location>
</feature>
<comment type="subcellular location">
    <subcellularLocation>
        <location evidence="1">Membrane</location>
        <topology evidence="1">Multi-pass membrane protein</topology>
    </subcellularLocation>
</comment>
<feature type="transmembrane region" description="Helical" evidence="7">
    <location>
        <begin position="2639"/>
        <end position="2662"/>
    </location>
</feature>
<dbReference type="GO" id="GO:0004930">
    <property type="term" value="F:G protein-coupled receptor activity"/>
    <property type="evidence" value="ECO:0007669"/>
    <property type="project" value="InterPro"/>
</dbReference>
<evidence type="ECO:0000256" key="1">
    <source>
        <dbReference type="ARBA" id="ARBA00004141"/>
    </source>
</evidence>
<dbReference type="InterPro" id="IPR050726">
    <property type="entry name" value="mGluR"/>
</dbReference>
<evidence type="ECO:0000256" key="4">
    <source>
        <dbReference type="ARBA" id="ARBA00023136"/>
    </source>
</evidence>
<evidence type="ECO:0000259" key="9">
    <source>
        <dbReference type="PROSITE" id="PS50259"/>
    </source>
</evidence>
<dbReference type="PROSITE" id="PS50259">
    <property type="entry name" value="G_PROTEIN_RECEP_F3_4"/>
    <property type="match status" value="1"/>
</dbReference>
<feature type="transmembrane region" description="Helical" evidence="7">
    <location>
        <begin position="2597"/>
        <end position="2618"/>
    </location>
</feature>
<feature type="transmembrane region" description="Helical" evidence="7">
    <location>
        <begin position="2565"/>
        <end position="2585"/>
    </location>
</feature>
<dbReference type="InterPro" id="IPR017978">
    <property type="entry name" value="GPCR_3_C"/>
</dbReference>
<reference evidence="11" key="1">
    <citation type="submission" date="2025-08" db="UniProtKB">
        <authorList>
            <consortium name="RefSeq"/>
        </authorList>
    </citation>
    <scope>IDENTIFICATION</scope>
    <source>
        <tissue evidence="11">Gonad</tissue>
    </source>
</reference>
<accession>A0A6P4XDR6</accession>
<dbReference type="CDD" id="cd13953">
    <property type="entry name" value="7tm_classC_mGluR-like"/>
    <property type="match status" value="1"/>
</dbReference>
<dbReference type="PRINTS" id="PR00248">
    <property type="entry name" value="GPCRMGR"/>
</dbReference>
<dbReference type="InterPro" id="IPR000337">
    <property type="entry name" value="GPCR_3"/>
</dbReference>
<feature type="transmembrane region" description="Helical" evidence="7">
    <location>
        <begin position="2524"/>
        <end position="2549"/>
    </location>
</feature>
<sequence length="2912" mass="320779">MRYGGPLAVLLTLLATAAAQDCTAVFAESAGTTARLGGLFRVHDPGTGDEKCGDISLKTGEAVEAMLFAVDKLSRSNQNLVEGVTFDVQIYDTCGREDEAAKATLELVGFAEPENINFGYDATTCPARERVFVGLVGPSLSQSAISASEIFTPVQVPVISPTATSIELDDKERFPYFMRTASSDKSQAQAMVELLVVLGWTYVSTVASADSYGRMGIAEFTRAAKEAGICVAVSKEVSNTASGAAYFGPILNELIAKAGDGAVGVVAFLHDFNFQRIMDVAVSEGDRAKVLTWIVSEGVGPDQTAVQDYGSHARGMVTFRPAFSVIQEFQQHMESQHAVNRRGINPWFPEYYMELNQCKINHRSFDYTARKYVRFANLPECDSLVMLSGFNQTFVASKTIDAVYAFAHALRAAQTDLCGPNPSGLCDELLEMTQEEFFRYLQDVYFTGLGGNTVRFDETGNVEAAYDLFNYADTDNDGEGDTFNRIGTYQGETLDVALMNITMYDQTGAEGIPDSACTRDCSRCLPLKEDKKYAHLSGDVLINGLFPVHAAGDTTFVCGDINREKGIQTLEAFLYAIRRINQDANLLPSVSLGTLVLDTCYTPIQASQDVSNLQSRVVTYGVPDVDVYDIIGYVGALSSDVTVDVADVLTSLGIPQISWGSTSTLLSNADDYPFFLRTVPSDDLQGEAIAALVDYFGWNYVATVSSDTVYGRSGIAAFRQAANNYDICVSFNHVVPRDATDEQLDAIITALRENTRARAVVSFVTDSDARALLQAATRLNARGELIWIGSDSWGSQASVVDGLENAARGALTITLENIPVAGFENYFKALTPDSNSDNPWFKEFWEDYFGCNLPGGTKYADNCSPSHSLTQSFQQASFVPQVMNAVYAFAHGLDALLREHCSGAQGVCSELKANENFKQLLLEKTKQQQFTGVDGQPVQFNDDGSVTMGFTIWNYVRVRSGVYEYKDVGSFEGGSLRLDRLSSAVWYERDGTERFLSDFGSECRDFKICPGCTSLRIPDFFASGDDNTVVVPVLFPIHAVGETSFECGAMRDTTAVQYLEAFLYTLDIINRRSDLLASATLGTIILDTCSSSDKAASQVLKLHNNELSAGSSGDPANATNIMAYVGGKEDDITKAVAGVLSPLKITQVSYGSTGSIFNDRGVFPTLLRTVPSNEQQAVVMVALMKEFGWTYASVVYTSDAYGISGKDLFVQTAQENGVCVATILQISDFRTNDAMDKIVEQLREKKGATAVAVFADSDATRSLLQAADRAATAGEFVWFGGTTWGARQDVAQGLGFVSRGAFTLELKSDALAGFDTYFRTLRPSSNTRNPWFNEFWEETFACYLTEKDPSYPPRPSCTGAERLEDSWVHDTFVSYTATALFSIAHGLTRLATDVCGAATFCEGLLNHPDRQALTVQYVRNASFTEVGLSHLFTEQGAGQPNYVVMNYQRDGSNYHYTQVGTYSGDTLTLSRPDVRMYDSNGDVVTPTSKCIENCELCLTEAARVVEDFLLVTEDVDVLVAGVFPVHEAGDGIFTCGEISQVGFEMLEAFLFAIDRVNDDGTLLTNVKLGPFAIDSCSSSMRASRDVSNFYSRSVTFQNSLDPPARPNNVIGYVAEETDVVTAAVANQITPFKVVNVAYGASGVELGDTNTYPYVLRTVPSDLREANAVLSIVQRFGWSYVSVVLSDNTYGRTLSQEFARISKEAGVCIATTRTIGNTATAGDLAVIVTALKTKLPGAVGLVLFTSAEDTRRLLEALTASADATGAFILVTGTKWGDLLSVARGFEVAARGAITLTIPDSQVPDWQTYFENLQPGSYFRNPWFNEFWNDHFQCDFSNTQDRKYDSTCLGTERFNFGANGLDQHLYVPYVIDAVYGIANGLHSLLVSTCGASTLCPQFNLSNVGNLLRDELTKIRFAGANARQFGFTEMGDGNVRYNVQNFQRRVDGSYGFVEVGSYTSAALDLNVNNVRVYNRPGQVLTQIPRSACNGTCFECLDESFPNRCTNGSATAGSAAVVDGDIFVAELRTYVCFLLGLFPIHDRGHDVFSCGSINQWEMQLFEAYMFALDRINADPSILPSVRLGTLAMDTCKSGRKASRDIANFLSGEKTYYVTEYSSSFVEPASTLAVIGASAGAVSLNAMEVVETFKMAQVSYASPEIPMATRTNYEYLFRTLPALERQVQALMDMAAYFKWNYVSVLYTPTVYGTVLYERFKEEAKSRGVCLAVQQEIRNNFTHTNYDDVIVELRRKGEASTVILFAERTETENILLAAQRVNVRSFYTWIVTSKVAGDVDVPLAQDSVINGAVLLKVETEQVAEFDRYLETLTPESNERNPWFKEFWQEHFQCNLPNEPVKYPVVCSGNERLTESSLTRNPEVVHVIRAVYAVAHGLDTTRKFYCPTEPEVCDNFRNANDKPERAYGFIRDVDLIGIAGSRFRFTTTRDGDVGYEILNYEITAPPSRYGYVKIGTWSDGLFLERSPQSTSTENVKYPASQCTGDCTECVQQGILPAPPQERRIDIPTEVRTRDVWAIICMTLAALGMFLTLMLMIYFLVKVRSSSLSGVTTSTSLGYVILFGLFSMYAMVLPFVMTPNDVVCGVRRFGLGFFYALTHGAILVKTIRIWRMSRMEKAGFPGEEAKFTRNWSNVFIVSALMLPQIGIGVCWLLASPPATYSLGSTIYCGYSRAGLLLSLLYVMFLVFLTVIYSFVARNYSMNMWEARYIIAMVWLCVCVWISWACVFMLTDREFWDPAVCVGLLLIATFILILLFVPKLQAFATTYRHNFTSRYDINKRPNSIQRSDVETDSLGSLDSMYGGASLQDSAVTADAFYRSKTANGKLSRSVSNTSNHAGASNLYVYDGRRGRILSARRRAVRNPRYLHGHQRRDRVNLALNWLTLPPTSDRRSRSNSVQRFHTMYF</sequence>
<feature type="transmembrane region" description="Helical" evidence="7">
    <location>
        <begin position="2682"/>
        <end position="2704"/>
    </location>
</feature>
<protein>
    <submittedName>
        <fullName evidence="11">Uncharacterized protein LOC109462538</fullName>
    </submittedName>
</protein>
<keyword evidence="8" id="KW-0732">Signal</keyword>
<feature type="transmembrane region" description="Helical" evidence="7">
    <location>
        <begin position="2743"/>
        <end position="2764"/>
    </location>
</feature>
<gene>
    <name evidence="11" type="primary">LOC109462538</name>
</gene>
<dbReference type="Gene3D" id="3.40.50.2300">
    <property type="match status" value="10"/>
</dbReference>
<keyword evidence="6" id="KW-0325">Glycoprotein</keyword>
<keyword evidence="5" id="KW-0675">Receptor</keyword>
<dbReference type="OrthoDB" id="425344at2759"/>
<keyword evidence="3 7" id="KW-1133">Transmembrane helix</keyword>
<evidence type="ECO:0000256" key="7">
    <source>
        <dbReference type="SAM" id="Phobius"/>
    </source>
</evidence>
<feature type="transmembrane region" description="Helical" evidence="7">
    <location>
        <begin position="2716"/>
        <end position="2737"/>
    </location>
</feature>
<dbReference type="InterPro" id="IPR028082">
    <property type="entry name" value="Peripla_BP_I"/>
</dbReference>
<dbReference type="Proteomes" id="UP000515135">
    <property type="component" value="Unplaced"/>
</dbReference>
<feature type="chain" id="PRO_5027550400" evidence="8">
    <location>
        <begin position="20"/>
        <end position="2912"/>
    </location>
</feature>
<evidence type="ECO:0000256" key="6">
    <source>
        <dbReference type="ARBA" id="ARBA00023180"/>
    </source>
</evidence>
<dbReference type="SUPFAM" id="SSF53822">
    <property type="entry name" value="Periplasmic binding protein-like I"/>
    <property type="match status" value="5"/>
</dbReference>
<organism evidence="10 11">
    <name type="scientific">Branchiostoma belcheri</name>
    <name type="common">Amphioxus</name>
    <dbReference type="NCBI Taxonomy" id="7741"/>
    <lineage>
        <taxon>Eukaryota</taxon>
        <taxon>Metazoa</taxon>
        <taxon>Chordata</taxon>
        <taxon>Cephalochordata</taxon>
        <taxon>Leptocardii</taxon>
        <taxon>Amphioxiformes</taxon>
        <taxon>Branchiostomatidae</taxon>
        <taxon>Branchiostoma</taxon>
    </lineage>
</organism>